<keyword evidence="1" id="KW-1133">Transmembrane helix</keyword>
<sequence>MAALCFGVAAMMGAASALGIFARGDGDAQHATSIRGEVFHYTTSGVYAFNAERVVAEGIGWDWFTLAVATPAMLAALPLLVRGSLRGRMFALGLLGYAFYQYLMYATSWAFGPLLPLFIGLYATSLAGIVWIVSTIDLGAVARALGPGFPRRRMVALCCVMALVLLGMWTQRVAVGLRSETPQLFGMTTMVVQALDLGLIVPLCLWTAVTTWRRRPVGYLLSALLVVKGFAMAAAIVAMLLSAWAIEGTPELPALIVFSLFAAMLSWLGLRMYTAAAPRIEDRHAEIVAV</sequence>
<feature type="transmembrane region" description="Helical" evidence="1">
    <location>
        <begin position="221"/>
        <end position="246"/>
    </location>
</feature>
<feature type="transmembrane region" description="Helical" evidence="1">
    <location>
        <begin position="63"/>
        <end position="81"/>
    </location>
</feature>
<feature type="transmembrane region" description="Helical" evidence="1">
    <location>
        <begin position="190"/>
        <end position="209"/>
    </location>
</feature>
<protein>
    <submittedName>
        <fullName evidence="3">Uncharacterized protein</fullName>
    </submittedName>
</protein>
<dbReference type="Proteomes" id="UP001150924">
    <property type="component" value="Unassembled WGS sequence"/>
</dbReference>
<proteinExistence type="predicted"/>
<feature type="transmembrane region" description="Helical" evidence="1">
    <location>
        <begin position="252"/>
        <end position="270"/>
    </location>
</feature>
<feature type="transmembrane region" description="Helical" evidence="1">
    <location>
        <begin position="154"/>
        <end position="170"/>
    </location>
</feature>
<keyword evidence="2" id="KW-0732">Signal</keyword>
<feature type="signal peptide" evidence="2">
    <location>
        <begin position="1"/>
        <end position="17"/>
    </location>
</feature>
<evidence type="ECO:0000313" key="4">
    <source>
        <dbReference type="Proteomes" id="UP001150924"/>
    </source>
</evidence>
<gene>
    <name evidence="3" type="ORF">OV079_27465</name>
</gene>
<accession>A0A9X3J031</accession>
<evidence type="ECO:0000256" key="1">
    <source>
        <dbReference type="SAM" id="Phobius"/>
    </source>
</evidence>
<keyword evidence="1" id="KW-0472">Membrane</keyword>
<dbReference type="RefSeq" id="WP_267771900.1">
    <property type="nucleotide sequence ID" value="NZ_JAPNKE010000002.1"/>
</dbReference>
<dbReference type="AlphaFoldDB" id="A0A9X3J031"/>
<evidence type="ECO:0000313" key="3">
    <source>
        <dbReference type="EMBL" id="MCY1009239.1"/>
    </source>
</evidence>
<evidence type="ECO:0000256" key="2">
    <source>
        <dbReference type="SAM" id="SignalP"/>
    </source>
</evidence>
<name>A0A9X3J031_9BACT</name>
<organism evidence="3 4">
    <name type="scientific">Nannocystis pusilla</name>
    <dbReference type="NCBI Taxonomy" id="889268"/>
    <lineage>
        <taxon>Bacteria</taxon>
        <taxon>Pseudomonadati</taxon>
        <taxon>Myxococcota</taxon>
        <taxon>Polyangia</taxon>
        <taxon>Nannocystales</taxon>
        <taxon>Nannocystaceae</taxon>
        <taxon>Nannocystis</taxon>
    </lineage>
</organism>
<dbReference type="EMBL" id="JAPNKE010000002">
    <property type="protein sequence ID" value="MCY1009239.1"/>
    <property type="molecule type" value="Genomic_DNA"/>
</dbReference>
<comment type="caution">
    <text evidence="3">The sequence shown here is derived from an EMBL/GenBank/DDBJ whole genome shotgun (WGS) entry which is preliminary data.</text>
</comment>
<keyword evidence="4" id="KW-1185">Reference proteome</keyword>
<feature type="transmembrane region" description="Helical" evidence="1">
    <location>
        <begin position="90"/>
        <end position="111"/>
    </location>
</feature>
<feature type="chain" id="PRO_5040886251" evidence="2">
    <location>
        <begin position="18"/>
        <end position="290"/>
    </location>
</feature>
<keyword evidence="1" id="KW-0812">Transmembrane</keyword>
<reference evidence="3" key="1">
    <citation type="submission" date="2022-11" db="EMBL/GenBank/DDBJ databases">
        <title>Minimal conservation of predation-associated metabolite biosynthetic gene clusters underscores biosynthetic potential of Myxococcota including descriptions for ten novel species: Archangium lansinium sp. nov., Myxococcus landrumus sp. nov., Nannocystis bai.</title>
        <authorList>
            <person name="Ahearne A."/>
            <person name="Stevens C."/>
            <person name="Phillips K."/>
        </authorList>
    </citation>
    <scope>NUCLEOTIDE SEQUENCE</scope>
    <source>
        <strain evidence="3">Na p29</strain>
    </source>
</reference>
<feature type="transmembrane region" description="Helical" evidence="1">
    <location>
        <begin position="117"/>
        <end position="142"/>
    </location>
</feature>